<dbReference type="CDD" id="cd00273">
    <property type="entry name" value="Chemokine_CXC"/>
    <property type="match status" value="1"/>
</dbReference>
<keyword evidence="3" id="KW-0202">Cytokine</keyword>
<sequence length="92" mass="10198">MLPLIMFALTTMLCEGRMGGKAERCLCQMKGKERVNPKLVETFKIFYPSASCSNTEILLTLKQGMKVCLDPKGNQGQKILFGSKLKKNAKGL</sequence>
<comment type="subcellular location">
    <subcellularLocation>
        <location evidence="1">Secreted</location>
    </subcellularLocation>
</comment>
<dbReference type="PANTHER" id="PTHR12015">
    <property type="entry name" value="SMALL INDUCIBLE CYTOKINE A"/>
    <property type="match status" value="1"/>
</dbReference>
<dbReference type="GO" id="GO:0005615">
    <property type="term" value="C:extracellular space"/>
    <property type="evidence" value="ECO:0007669"/>
    <property type="project" value="UniProtKB-KW"/>
</dbReference>
<dbReference type="EMBL" id="JABFDY010000027">
    <property type="protein sequence ID" value="KAF7687457.1"/>
    <property type="molecule type" value="Genomic_DNA"/>
</dbReference>
<feature type="domain" description="Chemokine interleukin-8-like" evidence="6">
    <location>
        <begin position="22"/>
        <end position="85"/>
    </location>
</feature>
<feature type="chain" id="PRO_5035932208" description="Chemokine interleukin-8-like domain-containing protein" evidence="5">
    <location>
        <begin position="17"/>
        <end position="92"/>
    </location>
</feature>
<evidence type="ECO:0000256" key="4">
    <source>
        <dbReference type="ARBA" id="ARBA00022525"/>
    </source>
</evidence>
<comment type="similarity">
    <text evidence="2">Belongs to the intercrine alpha (chemokine CxC) family.</text>
</comment>
<evidence type="ECO:0000313" key="7">
    <source>
        <dbReference type="EMBL" id="KAF7687457.1"/>
    </source>
</evidence>
<dbReference type="InterPro" id="IPR039809">
    <property type="entry name" value="Chemokine_b/g/d"/>
</dbReference>
<dbReference type="GO" id="GO:0006955">
    <property type="term" value="P:immune response"/>
    <property type="evidence" value="ECO:0007669"/>
    <property type="project" value="InterPro"/>
</dbReference>
<dbReference type="GO" id="GO:0008009">
    <property type="term" value="F:chemokine activity"/>
    <property type="evidence" value="ECO:0007669"/>
    <property type="project" value="InterPro"/>
</dbReference>
<name>A0A8T0A893_SILME</name>
<evidence type="ECO:0000256" key="3">
    <source>
        <dbReference type="ARBA" id="ARBA00022514"/>
    </source>
</evidence>
<feature type="signal peptide" evidence="5">
    <location>
        <begin position="1"/>
        <end position="16"/>
    </location>
</feature>
<organism evidence="7 8">
    <name type="scientific">Silurus meridionalis</name>
    <name type="common">Southern catfish</name>
    <name type="synonym">Silurus soldatovi meridionalis</name>
    <dbReference type="NCBI Taxonomy" id="175797"/>
    <lineage>
        <taxon>Eukaryota</taxon>
        <taxon>Metazoa</taxon>
        <taxon>Chordata</taxon>
        <taxon>Craniata</taxon>
        <taxon>Vertebrata</taxon>
        <taxon>Euteleostomi</taxon>
        <taxon>Actinopterygii</taxon>
        <taxon>Neopterygii</taxon>
        <taxon>Teleostei</taxon>
        <taxon>Ostariophysi</taxon>
        <taxon>Siluriformes</taxon>
        <taxon>Siluridae</taxon>
        <taxon>Silurus</taxon>
    </lineage>
</organism>
<gene>
    <name evidence="7" type="ORF">HF521_014685</name>
</gene>
<dbReference type="InterPro" id="IPR033899">
    <property type="entry name" value="CXC_Chemokine_domain"/>
</dbReference>
<evidence type="ECO:0000256" key="1">
    <source>
        <dbReference type="ARBA" id="ARBA00004613"/>
    </source>
</evidence>
<dbReference type="SUPFAM" id="SSF54117">
    <property type="entry name" value="Interleukin 8-like chemokines"/>
    <property type="match status" value="1"/>
</dbReference>
<evidence type="ECO:0000256" key="2">
    <source>
        <dbReference type="ARBA" id="ARBA00010665"/>
    </source>
</evidence>
<comment type="caution">
    <text evidence="7">The sequence shown here is derived from an EMBL/GenBank/DDBJ whole genome shotgun (WGS) entry which is preliminary data.</text>
</comment>
<dbReference type="InterPro" id="IPR001089">
    <property type="entry name" value="Chemokine_CXC"/>
</dbReference>
<dbReference type="Gene3D" id="2.40.50.40">
    <property type="match status" value="1"/>
</dbReference>
<dbReference type="SMART" id="SM00199">
    <property type="entry name" value="SCY"/>
    <property type="match status" value="1"/>
</dbReference>
<protein>
    <recommendedName>
        <fullName evidence="6">Chemokine interleukin-8-like domain-containing protein</fullName>
    </recommendedName>
</protein>
<dbReference type="AlphaFoldDB" id="A0A8T0A893"/>
<evidence type="ECO:0000256" key="5">
    <source>
        <dbReference type="SAM" id="SignalP"/>
    </source>
</evidence>
<dbReference type="Pfam" id="PF00048">
    <property type="entry name" value="IL8"/>
    <property type="match status" value="1"/>
</dbReference>
<accession>A0A8T0A893</accession>
<proteinExistence type="inferred from homology"/>
<dbReference type="PRINTS" id="PR00437">
    <property type="entry name" value="SMALLCYTKCXC"/>
</dbReference>
<keyword evidence="4" id="KW-0964">Secreted</keyword>
<evidence type="ECO:0000313" key="8">
    <source>
        <dbReference type="Proteomes" id="UP000606274"/>
    </source>
</evidence>
<keyword evidence="8" id="KW-1185">Reference proteome</keyword>
<dbReference type="InterPro" id="IPR036048">
    <property type="entry name" value="Interleukin_8-like_sf"/>
</dbReference>
<dbReference type="InterPro" id="IPR001811">
    <property type="entry name" value="Chemokine_IL8-like_dom"/>
</dbReference>
<dbReference type="GO" id="GO:0006952">
    <property type="term" value="P:defense response"/>
    <property type="evidence" value="ECO:0007669"/>
    <property type="project" value="InterPro"/>
</dbReference>
<evidence type="ECO:0000259" key="6">
    <source>
        <dbReference type="SMART" id="SM00199"/>
    </source>
</evidence>
<dbReference type="Proteomes" id="UP000606274">
    <property type="component" value="Unassembled WGS sequence"/>
</dbReference>
<keyword evidence="5" id="KW-0732">Signal</keyword>
<reference evidence="7" key="1">
    <citation type="submission" date="2020-08" db="EMBL/GenBank/DDBJ databases">
        <title>Chromosome-level assembly of Southern catfish (Silurus meridionalis) provides insights into visual adaptation to the nocturnal and benthic lifestyles.</title>
        <authorList>
            <person name="Zhang Y."/>
            <person name="Wang D."/>
            <person name="Peng Z."/>
        </authorList>
    </citation>
    <scope>NUCLEOTIDE SEQUENCE</scope>
    <source>
        <strain evidence="7">SWU-2019-XX</strain>
        <tissue evidence="7">Muscle</tissue>
    </source>
</reference>